<evidence type="ECO:0000259" key="6">
    <source>
        <dbReference type="Pfam" id="PF00441"/>
    </source>
</evidence>
<dbReference type="EMBL" id="BSQG01000004">
    <property type="protein sequence ID" value="GLU48211.1"/>
    <property type="molecule type" value="Genomic_DNA"/>
</dbReference>
<dbReference type="InterPro" id="IPR009100">
    <property type="entry name" value="AcylCoA_DH/oxidase_NM_dom_sf"/>
</dbReference>
<dbReference type="Pfam" id="PF00441">
    <property type="entry name" value="Acyl-CoA_dh_1"/>
    <property type="match status" value="1"/>
</dbReference>
<dbReference type="InterPro" id="IPR006091">
    <property type="entry name" value="Acyl-CoA_Oxase/DH_mid-dom"/>
</dbReference>
<dbReference type="PROSITE" id="PS00072">
    <property type="entry name" value="ACYL_COA_DH_1"/>
    <property type="match status" value="1"/>
</dbReference>
<dbReference type="InterPro" id="IPR046373">
    <property type="entry name" value="Acyl-CoA_Oxase/DH_mid-dom_sf"/>
</dbReference>
<dbReference type="Pfam" id="PF02770">
    <property type="entry name" value="Acyl-CoA_dh_M"/>
    <property type="match status" value="1"/>
</dbReference>
<dbReference type="InterPro" id="IPR036250">
    <property type="entry name" value="AcylCo_DH-like_C"/>
</dbReference>
<evidence type="ECO:0000259" key="7">
    <source>
        <dbReference type="Pfam" id="PF02770"/>
    </source>
</evidence>
<evidence type="ECO:0000256" key="1">
    <source>
        <dbReference type="ARBA" id="ARBA00001974"/>
    </source>
</evidence>
<dbReference type="SUPFAM" id="SSF56645">
    <property type="entry name" value="Acyl-CoA dehydrogenase NM domain-like"/>
    <property type="match status" value="1"/>
</dbReference>
<dbReference type="AlphaFoldDB" id="A0A9W6UGX6"/>
<evidence type="ECO:0000256" key="4">
    <source>
        <dbReference type="ARBA" id="ARBA00022827"/>
    </source>
</evidence>
<keyword evidence="10" id="KW-1185">Reference proteome</keyword>
<dbReference type="InterPro" id="IPR037069">
    <property type="entry name" value="AcylCoA_DH/ox_N_sf"/>
</dbReference>
<dbReference type="InterPro" id="IPR009075">
    <property type="entry name" value="AcylCo_DH/oxidase_C"/>
</dbReference>
<evidence type="ECO:0000313" key="10">
    <source>
        <dbReference type="Proteomes" id="UP001165092"/>
    </source>
</evidence>
<evidence type="ECO:0000256" key="5">
    <source>
        <dbReference type="RuleBase" id="RU362125"/>
    </source>
</evidence>
<evidence type="ECO:0000313" key="9">
    <source>
        <dbReference type="EMBL" id="GLU48211.1"/>
    </source>
</evidence>
<comment type="similarity">
    <text evidence="2 5">Belongs to the acyl-CoA dehydrogenase family.</text>
</comment>
<comment type="cofactor">
    <cofactor evidence="1 5">
        <name>FAD</name>
        <dbReference type="ChEBI" id="CHEBI:57692"/>
    </cofactor>
</comment>
<keyword evidence="5" id="KW-0560">Oxidoreductase</keyword>
<dbReference type="GO" id="GO:0050660">
    <property type="term" value="F:flavin adenine dinucleotide binding"/>
    <property type="evidence" value="ECO:0007669"/>
    <property type="project" value="InterPro"/>
</dbReference>
<evidence type="ECO:0000256" key="2">
    <source>
        <dbReference type="ARBA" id="ARBA00009347"/>
    </source>
</evidence>
<dbReference type="PANTHER" id="PTHR43884">
    <property type="entry name" value="ACYL-COA DEHYDROGENASE"/>
    <property type="match status" value="1"/>
</dbReference>
<comment type="caution">
    <text evidence="9">The sequence shown here is derived from an EMBL/GenBank/DDBJ whole genome shotgun (WGS) entry which is preliminary data.</text>
</comment>
<dbReference type="GO" id="GO:0003995">
    <property type="term" value="F:acyl-CoA dehydrogenase activity"/>
    <property type="evidence" value="ECO:0007669"/>
    <property type="project" value="InterPro"/>
</dbReference>
<dbReference type="InterPro" id="IPR006089">
    <property type="entry name" value="Acyl-CoA_DH_CS"/>
</dbReference>
<evidence type="ECO:0000259" key="8">
    <source>
        <dbReference type="Pfam" id="PF02771"/>
    </source>
</evidence>
<dbReference type="Gene3D" id="1.20.140.10">
    <property type="entry name" value="Butyryl-CoA Dehydrogenase, subunit A, domain 3"/>
    <property type="match status" value="1"/>
</dbReference>
<dbReference type="InterPro" id="IPR013786">
    <property type="entry name" value="AcylCoA_DH/ox_N"/>
</dbReference>
<dbReference type="Proteomes" id="UP001165092">
    <property type="component" value="Unassembled WGS sequence"/>
</dbReference>
<reference evidence="9" key="1">
    <citation type="submission" date="2023-02" db="EMBL/GenBank/DDBJ databases">
        <title>Nocardiopsis ansamitocini NBRC 112285.</title>
        <authorList>
            <person name="Ichikawa N."/>
            <person name="Sato H."/>
            <person name="Tonouchi N."/>
        </authorList>
    </citation>
    <scope>NUCLEOTIDE SEQUENCE</scope>
    <source>
        <strain evidence="9">NBRC 112285</strain>
    </source>
</reference>
<dbReference type="Gene3D" id="2.40.110.10">
    <property type="entry name" value="Butyryl-CoA Dehydrogenase, subunit A, domain 2"/>
    <property type="match status" value="1"/>
</dbReference>
<sequence length="375" mass="40662">MDFDWTEQENEEYNRMRLGADALPCPAPGYFTKDEWKRYAELGVMGLSVPRRYGGAGRGFLQTAHAAEGLGRSGTDMGLLFGALAHLFACAMPIAEYGHDQTRRRMLPLLCEGQWIGANAITEDTAGSDAMAMTARAHRVGDHYELNGTKTFVSNGPLADVFVVYAVTDPSLGHLGVSAFAVERTAPGLTVGAPFAKTGLRRCPASHVHLTRCTVPAAALLGAPGQGAAIFQQGMRWERTCLFAAYLGRTERLLHRCIAHARQRRQFGRSIAANQAVSHRIARMRIRLDAARLLLWRACWLLDRDRPARLEVAMAKHEVAEGSLAAALDTARIFAGHGVHAASGVGRDLDDAVAATIFSGTCDIQLEQIAKELGL</sequence>
<gene>
    <name evidence="9" type="ORF">Nans01_25620</name>
</gene>
<dbReference type="Gene3D" id="1.10.540.10">
    <property type="entry name" value="Acyl-CoA dehydrogenase/oxidase, N-terminal domain"/>
    <property type="match status" value="1"/>
</dbReference>
<name>A0A9W6UGX6_9ACTN</name>
<dbReference type="SUPFAM" id="SSF47203">
    <property type="entry name" value="Acyl-CoA dehydrogenase C-terminal domain-like"/>
    <property type="match status" value="1"/>
</dbReference>
<organism evidence="9 10">
    <name type="scientific">Nocardiopsis ansamitocini</name>
    <dbReference type="NCBI Taxonomy" id="1670832"/>
    <lineage>
        <taxon>Bacteria</taxon>
        <taxon>Bacillati</taxon>
        <taxon>Actinomycetota</taxon>
        <taxon>Actinomycetes</taxon>
        <taxon>Streptosporangiales</taxon>
        <taxon>Nocardiopsidaceae</taxon>
        <taxon>Nocardiopsis</taxon>
    </lineage>
</organism>
<feature type="domain" description="Acyl-CoA dehydrogenase/oxidase N-terminal" evidence="8">
    <location>
        <begin position="29"/>
        <end position="113"/>
    </location>
</feature>
<dbReference type="Pfam" id="PF02771">
    <property type="entry name" value="Acyl-CoA_dh_N"/>
    <property type="match status" value="1"/>
</dbReference>
<protein>
    <submittedName>
        <fullName evidence="9">Acyl-CoA dehydrogenase</fullName>
    </submittedName>
</protein>
<accession>A0A9W6UGX6</accession>
<dbReference type="RefSeq" id="WP_285759662.1">
    <property type="nucleotide sequence ID" value="NZ_BSQG01000004.1"/>
</dbReference>
<feature type="domain" description="Acyl-CoA oxidase/dehydrogenase middle" evidence="7">
    <location>
        <begin position="119"/>
        <end position="213"/>
    </location>
</feature>
<feature type="domain" description="Acyl-CoA dehydrogenase/oxidase C-terminal" evidence="6">
    <location>
        <begin position="225"/>
        <end position="373"/>
    </location>
</feature>
<proteinExistence type="inferred from homology"/>
<evidence type="ECO:0000256" key="3">
    <source>
        <dbReference type="ARBA" id="ARBA00022630"/>
    </source>
</evidence>
<keyword evidence="4 5" id="KW-0274">FAD</keyword>
<dbReference type="PANTHER" id="PTHR43884:SF12">
    <property type="entry name" value="ISOVALERYL-COA DEHYDROGENASE, MITOCHONDRIAL-RELATED"/>
    <property type="match status" value="1"/>
</dbReference>
<keyword evidence="3 5" id="KW-0285">Flavoprotein</keyword>